<sequence length="376" mass="40240">MKIELPEPDGTLVPYTMGEPRSYPPPPGPASSRVAYAAAHVVADPYGDSLDWDATLAFRRHLWSYGLGVAEAMDTAQRGMGLDWATTRELIVRSSEEALSEGGRIVCGAGTDQLPPVPATLDQITAAYEEQLGVIEGAGAVPVLMASRHLAAAARGPEDYAAVYGRLLPQLRNPAVLHWLGPMFDPALEGYWGSSDLDAAADAVLALISEHAAAVDGVKISLLDAGREIAFRRRLPAGVRLYTGDDFNYPELIKGDAEGHSDALLGVFDPIAPAAAAALHALDQGSDAYDEIFAPTLPLARHLFEAPTYYYKTGVVFLAWLAGHQRHFRMVGGLESARSVPHLSRLFRLADAAGLLPDPDLAATRMRAWLTVQGAL</sequence>
<dbReference type="EMBL" id="WBMR01000200">
    <property type="protein sequence ID" value="KAB2365958.1"/>
    <property type="molecule type" value="Genomic_DNA"/>
</dbReference>
<evidence type="ECO:0000256" key="1">
    <source>
        <dbReference type="SAM" id="MobiDB-lite"/>
    </source>
</evidence>
<organism evidence="2 3">
    <name type="scientific">Actinomadura montaniterrae</name>
    <dbReference type="NCBI Taxonomy" id="1803903"/>
    <lineage>
        <taxon>Bacteria</taxon>
        <taxon>Bacillati</taxon>
        <taxon>Actinomycetota</taxon>
        <taxon>Actinomycetes</taxon>
        <taxon>Streptosporangiales</taxon>
        <taxon>Thermomonosporaceae</taxon>
        <taxon>Actinomadura</taxon>
    </lineage>
</organism>
<dbReference type="Pfam" id="PF06187">
    <property type="entry name" value="DUF993"/>
    <property type="match status" value="1"/>
</dbReference>
<feature type="region of interest" description="Disordered" evidence="1">
    <location>
        <begin position="1"/>
        <end position="29"/>
    </location>
</feature>
<comment type="caution">
    <text evidence="2">The sequence shown here is derived from an EMBL/GenBank/DDBJ whole genome shotgun (WGS) entry which is preliminary data.</text>
</comment>
<dbReference type="InterPro" id="IPR009334">
    <property type="entry name" value="DUF993"/>
</dbReference>
<reference evidence="2 3" key="1">
    <citation type="submission" date="2019-09" db="EMBL/GenBank/DDBJ databases">
        <title>Actinomadura physcomitrii sp. nov., a novel actinomycete isolated from moss [Physcomitrium sphaericum (Ludw) Fuernr].</title>
        <authorList>
            <person name="Liu C."/>
            <person name="Zhuang X."/>
        </authorList>
    </citation>
    <scope>NUCLEOTIDE SEQUENCE [LARGE SCALE GENOMIC DNA]</scope>
    <source>
        <strain evidence="2 3">CYP1-1B</strain>
    </source>
</reference>
<dbReference type="RefSeq" id="WP_151545500.1">
    <property type="nucleotide sequence ID" value="NZ_WBMR01000200.1"/>
</dbReference>
<accession>A0A6L3VIC9</accession>
<gene>
    <name evidence="2" type="ORF">F9B16_40085</name>
</gene>
<evidence type="ECO:0000313" key="2">
    <source>
        <dbReference type="EMBL" id="KAB2365958.1"/>
    </source>
</evidence>
<dbReference type="SUPFAM" id="SSF51569">
    <property type="entry name" value="Aldolase"/>
    <property type="match status" value="1"/>
</dbReference>
<proteinExistence type="predicted"/>
<name>A0A6L3VIC9_9ACTN</name>
<dbReference type="AlphaFoldDB" id="A0A6L3VIC9"/>
<dbReference type="Gene3D" id="3.20.20.70">
    <property type="entry name" value="Aldolase class I"/>
    <property type="match status" value="1"/>
</dbReference>
<dbReference type="OrthoDB" id="9805272at2"/>
<dbReference type="Proteomes" id="UP000483004">
    <property type="component" value="Unassembled WGS sequence"/>
</dbReference>
<dbReference type="InterPro" id="IPR013785">
    <property type="entry name" value="Aldolase_TIM"/>
</dbReference>
<evidence type="ECO:0000313" key="3">
    <source>
        <dbReference type="Proteomes" id="UP000483004"/>
    </source>
</evidence>
<protein>
    <submittedName>
        <fullName evidence="2">Dihydrodipicolinate synthase family protein</fullName>
    </submittedName>
</protein>
<keyword evidence="3" id="KW-1185">Reference proteome</keyword>